<proteinExistence type="inferred from homology"/>
<feature type="binding site" evidence="4">
    <location>
        <position position="90"/>
    </location>
    <ligand>
        <name>NADP(+)</name>
        <dbReference type="ChEBI" id="CHEBI:58349"/>
    </ligand>
</feature>
<evidence type="ECO:0000256" key="2">
    <source>
        <dbReference type="ARBA" id="ARBA00023235"/>
    </source>
</evidence>
<dbReference type="SUPFAM" id="SSF51735">
    <property type="entry name" value="NAD(P)-binding Rossmann-fold domains"/>
    <property type="match status" value="1"/>
</dbReference>
<dbReference type="NCBIfam" id="TIGR02197">
    <property type="entry name" value="heptose_epim"/>
    <property type="match status" value="1"/>
</dbReference>
<dbReference type="Gene3D" id="3.90.25.10">
    <property type="entry name" value="UDP-galactose 4-epimerase, domain 1"/>
    <property type="match status" value="1"/>
</dbReference>
<feature type="binding site" evidence="4">
    <location>
        <position position="38"/>
    </location>
    <ligand>
        <name>NADP(+)</name>
        <dbReference type="ChEBI" id="CHEBI:58349"/>
    </ligand>
</feature>
<feature type="binding site" evidence="4">
    <location>
        <position position="286"/>
    </location>
    <ligand>
        <name>substrate</name>
    </ligand>
</feature>
<dbReference type="EMBL" id="WIVE01000015">
    <property type="protein sequence ID" value="MQX36263.1"/>
    <property type="molecule type" value="Genomic_DNA"/>
</dbReference>
<feature type="binding site" evidence="4">
    <location>
        <position position="221"/>
    </location>
    <ligand>
        <name>substrate</name>
    </ligand>
</feature>
<feature type="binding site" evidence="4">
    <location>
        <position position="175"/>
    </location>
    <ligand>
        <name>substrate</name>
    </ligand>
</feature>
<evidence type="ECO:0000256" key="1">
    <source>
        <dbReference type="ARBA" id="ARBA00022857"/>
    </source>
</evidence>
<evidence type="ECO:0000256" key="4">
    <source>
        <dbReference type="HAMAP-Rule" id="MF_01601"/>
    </source>
</evidence>
<evidence type="ECO:0000313" key="7">
    <source>
        <dbReference type="Proteomes" id="UP000434582"/>
    </source>
</evidence>
<evidence type="ECO:0000256" key="3">
    <source>
        <dbReference type="ARBA" id="ARBA00023277"/>
    </source>
</evidence>
<evidence type="ECO:0000259" key="5">
    <source>
        <dbReference type="Pfam" id="PF01370"/>
    </source>
</evidence>
<keyword evidence="3 4" id="KW-0119">Carbohydrate metabolism</keyword>
<organism evidence="6 7">
    <name type="scientific">Roseospira navarrensis</name>
    <dbReference type="NCBI Taxonomy" id="140058"/>
    <lineage>
        <taxon>Bacteria</taxon>
        <taxon>Pseudomonadati</taxon>
        <taxon>Pseudomonadota</taxon>
        <taxon>Alphaproteobacteria</taxon>
        <taxon>Rhodospirillales</taxon>
        <taxon>Rhodospirillaceae</taxon>
        <taxon>Roseospira</taxon>
    </lineage>
</organism>
<feature type="binding site" evidence="4">
    <location>
        <position position="176"/>
    </location>
    <ligand>
        <name>NADP(+)</name>
        <dbReference type="ChEBI" id="CHEBI:58349"/>
    </ligand>
</feature>
<comment type="function">
    <text evidence="4">Catalyzes the interconversion between ADP-D-glycero-beta-D-manno-heptose and ADP-L-glycero-beta-D-manno-heptose via an epimerization at carbon 6 of the heptose.</text>
</comment>
<dbReference type="OrthoDB" id="9801785at2"/>
<keyword evidence="2 4" id="KW-0413">Isomerase</keyword>
<comment type="pathway">
    <text evidence="4">Nucleotide-sugar biosynthesis; ADP-L-glycero-beta-D-manno-heptose biosynthesis; ADP-L-glycero-beta-D-manno-heptose from D-glycero-beta-D-manno-heptose 7-phosphate: step 4/4.</text>
</comment>
<keyword evidence="1 4" id="KW-0521">NADP</keyword>
<feature type="binding site" evidence="4">
    <location>
        <position position="193"/>
    </location>
    <ligand>
        <name>substrate</name>
    </ligand>
</feature>
<feature type="active site" description="Proton acceptor" evidence="4">
    <location>
        <position position="184"/>
    </location>
</feature>
<comment type="domain">
    <text evidence="4">Contains a large N-terminal NADP-binding domain, and a smaller C-terminal substrate-binding domain.</text>
</comment>
<dbReference type="InterPro" id="IPR036291">
    <property type="entry name" value="NAD(P)-bd_dom_sf"/>
</dbReference>
<dbReference type="InterPro" id="IPR001509">
    <property type="entry name" value="Epimerase_deHydtase"/>
</dbReference>
<feature type="binding site" evidence="4">
    <location>
        <position position="186"/>
    </location>
    <ligand>
        <name>substrate</name>
    </ligand>
</feature>
<keyword evidence="7" id="KW-1185">Reference proteome</keyword>
<dbReference type="CDD" id="cd05248">
    <property type="entry name" value="ADP_GME_SDR_e"/>
    <property type="match status" value="1"/>
</dbReference>
<comment type="cofactor">
    <cofactor evidence="4">
        <name>NADP(+)</name>
        <dbReference type="ChEBI" id="CHEBI:58349"/>
    </cofactor>
    <text evidence="4">Binds 1 NADP(+) per subunit.</text>
</comment>
<dbReference type="UniPathway" id="UPA00356">
    <property type="reaction ID" value="UER00440"/>
</dbReference>
<dbReference type="GO" id="GO:0050661">
    <property type="term" value="F:NADP binding"/>
    <property type="evidence" value="ECO:0007669"/>
    <property type="project" value="InterPro"/>
</dbReference>
<sequence length="329" mass="37001">MYIVTGGAGFIGSNIVAGLEARGLGPVVISDRLRDGAKWRNIAGRALHDIIRPEDLMDYLEHHRGAVKAIVHMGAISATTETDVDRILVNNFRLSLDLWTWCTRNQTRFLYASSAATYGDGATGFDDDFSPEALARLRPLNPYGWSKHLFDRRVRADIDAGRVTPPQWAGLKFFNVYGPNEYHKTGQMSVVAQVHPVARRGEPFPLFRSHRPDVPDGGQSRDFVWIEDVVDVVLWLLSSPKVSGLFNLGTGQARSFLDLASAVYRALGREPAIAWRDTPEAIRDKYQYFTQANMDRLRAAGYNQPFTSLEEGVGRYVRDFLEHTDNPYR</sequence>
<evidence type="ECO:0000313" key="6">
    <source>
        <dbReference type="EMBL" id="MQX36263.1"/>
    </source>
</evidence>
<dbReference type="GO" id="GO:0008712">
    <property type="term" value="F:ADP-glyceromanno-heptose 6-epimerase activity"/>
    <property type="evidence" value="ECO:0007669"/>
    <property type="project" value="UniProtKB-UniRule"/>
</dbReference>
<protein>
    <recommendedName>
        <fullName evidence="4">ADP-L-glycero-D-manno-heptose-6-epimerase</fullName>
        <ecNumber evidence="4">5.1.3.20</ecNumber>
    </recommendedName>
    <alternativeName>
        <fullName evidence="4">ADP-L-glycero-beta-D-manno-heptose-6-epimerase</fullName>
        <shortName evidence="4">ADP-glyceromanno-heptose 6-epimerase</shortName>
        <shortName evidence="4">ADP-hep 6-epimerase</shortName>
        <shortName evidence="4">AGME</shortName>
    </alternativeName>
</protein>
<dbReference type="EC" id="5.1.3.20" evidence="4"/>
<dbReference type="Proteomes" id="UP000434582">
    <property type="component" value="Unassembled WGS sequence"/>
</dbReference>
<comment type="similarity">
    <text evidence="4">Belongs to the NAD(P)-dependent epimerase/dehydratase family. HldD subfamily.</text>
</comment>
<accession>A0A7X2D2Y5</accession>
<gene>
    <name evidence="6" type="primary">rfaD</name>
    <name evidence="4" type="synonym">hldD</name>
    <name evidence="6" type="ORF">GHC57_07000</name>
</gene>
<name>A0A7X2D2Y5_9PROT</name>
<feature type="binding site" evidence="4">
    <location>
        <begin position="31"/>
        <end position="32"/>
    </location>
    <ligand>
        <name>NADP(+)</name>
        <dbReference type="ChEBI" id="CHEBI:58349"/>
    </ligand>
</feature>
<comment type="caution">
    <text evidence="4">Lacks conserved residue(s) required for the propagation of feature annotation.</text>
</comment>
<feature type="binding site" evidence="4">
    <location>
        <position position="147"/>
    </location>
    <ligand>
        <name>NADP(+)</name>
        <dbReference type="ChEBI" id="CHEBI:58349"/>
    </ligand>
</feature>
<feature type="binding site" evidence="4">
    <location>
        <begin position="207"/>
        <end position="210"/>
    </location>
    <ligand>
        <name>substrate</name>
    </ligand>
</feature>
<dbReference type="HAMAP" id="MF_01601">
    <property type="entry name" value="Heptose_epimerase"/>
    <property type="match status" value="1"/>
</dbReference>
<dbReference type="GO" id="GO:0097171">
    <property type="term" value="P:ADP-L-glycero-beta-D-manno-heptose biosynthetic process"/>
    <property type="evidence" value="ECO:0007669"/>
    <property type="project" value="UniProtKB-UniPathway"/>
</dbReference>
<dbReference type="Gene3D" id="3.40.50.720">
    <property type="entry name" value="NAD(P)-binding Rossmann-like Domain"/>
    <property type="match status" value="1"/>
</dbReference>
<feature type="active site" description="Proton acceptor" evidence="4">
    <location>
        <position position="143"/>
    </location>
</feature>
<feature type="binding site" evidence="4">
    <location>
        <begin position="73"/>
        <end position="77"/>
    </location>
    <ligand>
        <name>NADP(+)</name>
        <dbReference type="ChEBI" id="CHEBI:58349"/>
    </ligand>
</feature>
<dbReference type="Pfam" id="PF01370">
    <property type="entry name" value="Epimerase"/>
    <property type="match status" value="1"/>
</dbReference>
<reference evidence="6 7" key="1">
    <citation type="submission" date="2019-10" db="EMBL/GenBank/DDBJ databases">
        <title>Draft whole-genome sequence of the purple nonsulfur photosynthetic bacterium Roseospira navarrensis DSM 15114.</title>
        <authorList>
            <person name="Kyndt J.A."/>
            <person name="Meyer T.E."/>
        </authorList>
    </citation>
    <scope>NUCLEOTIDE SEQUENCE [LARGE SCALE GENOMIC DNA]</scope>
    <source>
        <strain evidence="6 7">DSM 15114</strain>
    </source>
</reference>
<dbReference type="AlphaFoldDB" id="A0A7X2D2Y5"/>
<feature type="binding site" evidence="4">
    <location>
        <position position="184"/>
    </location>
    <ligand>
        <name>NADP(+)</name>
        <dbReference type="ChEBI" id="CHEBI:58349"/>
    </ligand>
</feature>
<feature type="domain" description="NAD-dependent epimerase/dehydratase" evidence="5">
    <location>
        <begin position="3"/>
        <end position="249"/>
    </location>
</feature>
<comment type="caution">
    <text evidence="6">The sequence shown here is derived from an EMBL/GenBank/DDBJ whole genome shotgun (WGS) entry which is preliminary data.</text>
</comment>
<dbReference type="InterPro" id="IPR011912">
    <property type="entry name" value="Heptose_epim"/>
</dbReference>
<dbReference type="RefSeq" id="WP_153342578.1">
    <property type="nucleotide sequence ID" value="NZ_WIVE01000015.1"/>
</dbReference>
<dbReference type="GO" id="GO:0005975">
    <property type="term" value="P:carbohydrate metabolic process"/>
    <property type="evidence" value="ECO:0007669"/>
    <property type="project" value="UniProtKB-UniRule"/>
</dbReference>
<dbReference type="PANTHER" id="PTHR43103:SF3">
    <property type="entry name" value="ADP-L-GLYCERO-D-MANNO-HEPTOSE-6-EPIMERASE"/>
    <property type="match status" value="1"/>
</dbReference>
<comment type="subunit">
    <text evidence="4">Homopentamer.</text>
</comment>
<dbReference type="PANTHER" id="PTHR43103">
    <property type="entry name" value="NUCLEOSIDE-DIPHOSPHATE-SUGAR EPIMERASE"/>
    <property type="match status" value="1"/>
</dbReference>
<comment type="catalytic activity">
    <reaction evidence="4">
        <text>ADP-D-glycero-beta-D-manno-heptose = ADP-L-glycero-beta-D-manno-heptose</text>
        <dbReference type="Rhea" id="RHEA:17577"/>
        <dbReference type="ChEBI" id="CHEBI:59967"/>
        <dbReference type="ChEBI" id="CHEBI:61506"/>
        <dbReference type="EC" id="5.1.3.20"/>
    </reaction>
</comment>
<feature type="binding site" evidence="4">
    <location>
        <begin position="10"/>
        <end position="11"/>
    </location>
    <ligand>
        <name>NADP(+)</name>
        <dbReference type="ChEBI" id="CHEBI:58349"/>
    </ligand>
</feature>